<feature type="chain" id="PRO_5030817859" evidence="1">
    <location>
        <begin position="19"/>
        <end position="260"/>
    </location>
</feature>
<dbReference type="Proteomes" id="UP000593906">
    <property type="component" value="Chromosome 2"/>
</dbReference>
<gene>
    <name evidence="2" type="ORF">CPATCC_000631</name>
</gene>
<feature type="signal peptide" evidence="1">
    <location>
        <begin position="1"/>
        <end position="18"/>
    </location>
</feature>
<sequence>MKLRKLCTLFLTIIYFYGEHLNIEATSVIKKLKKNKKGDFSLEVEQAEINFPVDERCKAVGEYIAVRKRTSDYMRKFLTCIIEQKSIESTSLHEKYTKISEKCAKFGYKASESTKTQSLNCIYCYKEILQSLKEKYEDMRNIFTTDENESFGKMYIIVIYLEKFLAPKISVITRYIASTNWFMAYSASREFCGTLVIVFDLWTRVTRDFFWPYIIVASGNYLSRFSIELECPYSTSEITGVKIKDDSDLTAILESPLTFG</sequence>
<keyword evidence="1" id="KW-0732">Signal</keyword>
<organism evidence="2 3">
    <name type="scientific">Cryptosporidium parvum</name>
    <dbReference type="NCBI Taxonomy" id="5807"/>
    <lineage>
        <taxon>Eukaryota</taxon>
        <taxon>Sar</taxon>
        <taxon>Alveolata</taxon>
        <taxon>Apicomplexa</taxon>
        <taxon>Conoidasida</taxon>
        <taxon>Coccidia</taxon>
        <taxon>Eucoccidiorida</taxon>
        <taxon>Eimeriorina</taxon>
        <taxon>Cryptosporidiidae</taxon>
        <taxon>Cryptosporidium</taxon>
    </lineage>
</organism>
<dbReference type="AlphaFoldDB" id="A0A7S7RGT5"/>
<evidence type="ECO:0000313" key="3">
    <source>
        <dbReference type="Proteomes" id="UP000593906"/>
    </source>
</evidence>
<name>A0A7S7RGT5_CRYPV</name>
<evidence type="ECO:0000256" key="1">
    <source>
        <dbReference type="SAM" id="SignalP"/>
    </source>
</evidence>
<reference evidence="2 3" key="1">
    <citation type="submission" date="2019-09" db="EMBL/GenBank/DDBJ databases">
        <title>Consistent, comparative and evidence-based genome assembly and annotation for Cryptosporidium parvum, C. hominis and C. tyzzeri.</title>
        <authorList>
            <person name="Baptista R.P."/>
            <person name="Li Y."/>
            <person name="Sateriale A."/>
            <person name="Ansell B."/>
            <person name="Jex A."/>
            <person name="Sanders M."/>
            <person name="Brooks K."/>
            <person name="Tracey A."/>
            <person name="Berriman M."/>
            <person name="Striepen B."/>
            <person name="Cotton J.A."/>
            <person name="Kissinger J.C."/>
        </authorList>
    </citation>
    <scope>NUCLEOTIDE SEQUENCE [LARGE SCALE GENOMIC DNA]</scope>
    <source>
        <strain evidence="2 3">IOWA-ATCC</strain>
    </source>
</reference>
<proteinExistence type="predicted"/>
<dbReference type="EMBL" id="CP044421">
    <property type="protein sequence ID" value="QOY42940.1"/>
    <property type="molecule type" value="Genomic_DNA"/>
</dbReference>
<protein>
    <submittedName>
        <fullName evidence="2">Uncharacterized protein</fullName>
    </submittedName>
</protein>
<evidence type="ECO:0000313" key="2">
    <source>
        <dbReference type="EMBL" id="QOY42940.1"/>
    </source>
</evidence>
<dbReference type="VEuPathDB" id="CryptoDB:CPATCC_0027890"/>
<accession>A0A7S7RGT5</accession>